<organism evidence="10 11">
    <name type="scientific">Mycoplasmopsis maculosa</name>
    <dbReference type="NCBI Taxonomy" id="114885"/>
    <lineage>
        <taxon>Bacteria</taxon>
        <taxon>Bacillati</taxon>
        <taxon>Mycoplasmatota</taxon>
        <taxon>Mycoplasmoidales</taxon>
        <taxon>Metamycoplasmataceae</taxon>
        <taxon>Mycoplasmopsis</taxon>
    </lineage>
</organism>
<sequence>MSDKISIKDDFYRYTNDQWFKENKIPSDKASYGAFTEIADKNEKKLIKETKNLIEEISKKRKNEDDIITNYAKFADMVYNFDERNKLGVEPIVPFLKRILEIKNTKQFEEKYAYFSLRGYPLPFDFSVMSDFKNTDDQILYLSPTDLILPDKSYYEENHPKKEILLNAFKNMSRKLLKFYYDDENKNEEIINKALAFDSLLVEFVPSSVENADYVKMYNIFKIDELEKQSNNFNFKQAIESLIKEPVDKINITYPRYFKNIDKIFNEENLENIKAWMLLLSIIRYSKYLDENSRLISTEFQRAISGQDKPTKKEKAAFYLAFNQFGIPFGTYFAKKYFGDKAKKDVEDMIKNMISVYKENILNNDWLSKKTKEKAIIKLEALGVFVAYPEIMQPYFENFKIKTYKEDENVFSNLINMNIIRAKYELGKFGKIINRDYWSMSPMEVNAYFNPFMNHIVFPAAILDKPYYSIKQTKAENYGAIGAVIAHEISHAFDNNGANFDEKGNLNSWWTKDDFKTFNKKSEEMIKLFDGVQSHYGKCNGKLTVSENIADSGGLKCALDAFLKTGETNVEDFFSSWARGWRKLSKPEYAQMLLAVDVHAPADLRANLQLANLDLFQETYDLKKGDGMFLHKNKRVKIW</sequence>
<dbReference type="EMBL" id="LR215037">
    <property type="protein sequence ID" value="VEU75286.1"/>
    <property type="molecule type" value="Genomic_DNA"/>
</dbReference>
<feature type="domain" description="Peptidase M13 N-terminal" evidence="9">
    <location>
        <begin position="8"/>
        <end position="389"/>
    </location>
</feature>
<keyword evidence="4" id="KW-0479">Metal-binding</keyword>
<dbReference type="Gene3D" id="1.10.1380.10">
    <property type="entry name" value="Neutral endopeptidase , domain2"/>
    <property type="match status" value="1"/>
</dbReference>
<dbReference type="PANTHER" id="PTHR11733:SF167">
    <property type="entry name" value="FI17812P1-RELATED"/>
    <property type="match status" value="1"/>
</dbReference>
<comment type="similarity">
    <text evidence="2">Belongs to the peptidase M13 family.</text>
</comment>
<dbReference type="PRINTS" id="PR00786">
    <property type="entry name" value="NEPRILYSIN"/>
</dbReference>
<dbReference type="InterPro" id="IPR008753">
    <property type="entry name" value="Peptidase_M13_N"/>
</dbReference>
<dbReference type="SUPFAM" id="SSF55486">
    <property type="entry name" value="Metalloproteases ('zincins'), catalytic domain"/>
    <property type="match status" value="1"/>
</dbReference>
<evidence type="ECO:0000256" key="5">
    <source>
        <dbReference type="ARBA" id="ARBA00022801"/>
    </source>
</evidence>
<dbReference type="GO" id="GO:0046872">
    <property type="term" value="F:metal ion binding"/>
    <property type="evidence" value="ECO:0007669"/>
    <property type="project" value="UniProtKB-KW"/>
</dbReference>
<dbReference type="OrthoDB" id="9775677at2"/>
<gene>
    <name evidence="10" type="primary">pepO</name>
    <name evidence="10" type="ORF">NCTC10168_00203</name>
</gene>
<feature type="domain" description="Peptidase M13 C-terminal" evidence="8">
    <location>
        <begin position="446"/>
        <end position="636"/>
    </location>
</feature>
<keyword evidence="3" id="KW-0645">Protease</keyword>
<keyword evidence="6" id="KW-0862">Zinc</keyword>
<dbReference type="InterPro" id="IPR042089">
    <property type="entry name" value="Peptidase_M13_dom_2"/>
</dbReference>
<evidence type="ECO:0000313" key="11">
    <source>
        <dbReference type="Proteomes" id="UP000290243"/>
    </source>
</evidence>
<keyword evidence="11" id="KW-1185">Reference proteome</keyword>
<reference evidence="10 11" key="1">
    <citation type="submission" date="2019-01" db="EMBL/GenBank/DDBJ databases">
        <authorList>
            <consortium name="Pathogen Informatics"/>
        </authorList>
    </citation>
    <scope>NUCLEOTIDE SEQUENCE [LARGE SCALE GENOMIC DNA]</scope>
    <source>
        <strain evidence="10 11">NCTC10168</strain>
    </source>
</reference>
<dbReference type="InterPro" id="IPR024079">
    <property type="entry name" value="MetalloPept_cat_dom_sf"/>
</dbReference>
<dbReference type="Pfam" id="PF05649">
    <property type="entry name" value="Peptidase_M13_N"/>
    <property type="match status" value="1"/>
</dbReference>
<dbReference type="RefSeq" id="WP_129646254.1">
    <property type="nucleotide sequence ID" value="NZ_LR215037.1"/>
</dbReference>
<dbReference type="Gene3D" id="3.40.390.10">
    <property type="entry name" value="Collagenase (Catalytic Domain)"/>
    <property type="match status" value="1"/>
</dbReference>
<dbReference type="InterPro" id="IPR018497">
    <property type="entry name" value="Peptidase_M13_C"/>
</dbReference>
<dbReference type="CDD" id="cd08662">
    <property type="entry name" value="M13"/>
    <property type="match status" value="1"/>
</dbReference>
<dbReference type="GO" id="GO:0005886">
    <property type="term" value="C:plasma membrane"/>
    <property type="evidence" value="ECO:0007669"/>
    <property type="project" value="TreeGrafter"/>
</dbReference>
<evidence type="ECO:0000256" key="7">
    <source>
        <dbReference type="ARBA" id="ARBA00023049"/>
    </source>
</evidence>
<name>A0A449B3X7_9BACT</name>
<evidence type="ECO:0000256" key="6">
    <source>
        <dbReference type="ARBA" id="ARBA00022833"/>
    </source>
</evidence>
<evidence type="ECO:0000259" key="9">
    <source>
        <dbReference type="Pfam" id="PF05649"/>
    </source>
</evidence>
<protein>
    <submittedName>
        <fullName evidence="10">Neutral endopeptidase</fullName>
        <ecNumber evidence="10">3.4.24.-</ecNumber>
    </submittedName>
</protein>
<dbReference type="PANTHER" id="PTHR11733">
    <property type="entry name" value="ZINC METALLOPROTEASE FAMILY M13 NEPRILYSIN-RELATED"/>
    <property type="match status" value="1"/>
</dbReference>
<accession>A0A449B3X7</accession>
<evidence type="ECO:0000313" key="10">
    <source>
        <dbReference type="EMBL" id="VEU75286.1"/>
    </source>
</evidence>
<comment type="cofactor">
    <cofactor evidence="1">
        <name>Zn(2+)</name>
        <dbReference type="ChEBI" id="CHEBI:29105"/>
    </cofactor>
</comment>
<dbReference type="InterPro" id="IPR000718">
    <property type="entry name" value="Peptidase_M13"/>
</dbReference>
<evidence type="ECO:0000256" key="2">
    <source>
        <dbReference type="ARBA" id="ARBA00007357"/>
    </source>
</evidence>
<dbReference type="GO" id="GO:0016485">
    <property type="term" value="P:protein processing"/>
    <property type="evidence" value="ECO:0007669"/>
    <property type="project" value="TreeGrafter"/>
</dbReference>
<dbReference type="EC" id="3.4.24.-" evidence="10"/>
<evidence type="ECO:0000256" key="1">
    <source>
        <dbReference type="ARBA" id="ARBA00001947"/>
    </source>
</evidence>
<proteinExistence type="inferred from homology"/>
<evidence type="ECO:0000256" key="3">
    <source>
        <dbReference type="ARBA" id="ARBA00022670"/>
    </source>
</evidence>
<evidence type="ECO:0000259" key="8">
    <source>
        <dbReference type="Pfam" id="PF01431"/>
    </source>
</evidence>
<keyword evidence="7" id="KW-0482">Metalloprotease</keyword>
<dbReference type="Proteomes" id="UP000290243">
    <property type="component" value="Chromosome"/>
</dbReference>
<dbReference type="GO" id="GO:0004222">
    <property type="term" value="F:metalloendopeptidase activity"/>
    <property type="evidence" value="ECO:0007669"/>
    <property type="project" value="InterPro"/>
</dbReference>
<dbReference type="PROSITE" id="PS51885">
    <property type="entry name" value="NEPRILYSIN"/>
    <property type="match status" value="1"/>
</dbReference>
<evidence type="ECO:0000256" key="4">
    <source>
        <dbReference type="ARBA" id="ARBA00022723"/>
    </source>
</evidence>
<dbReference type="KEGG" id="mmau:NCTC10168_00203"/>
<dbReference type="Pfam" id="PF01431">
    <property type="entry name" value="Peptidase_M13"/>
    <property type="match status" value="1"/>
</dbReference>
<keyword evidence="5 10" id="KW-0378">Hydrolase</keyword>
<dbReference type="AlphaFoldDB" id="A0A449B3X7"/>